<reference evidence="1 2" key="1">
    <citation type="submission" date="2020-08" db="EMBL/GenBank/DDBJ databases">
        <title>Genomic Encyclopedia of Type Strains, Phase III (KMG-III): the genomes of soil and plant-associated and newly described type strains.</title>
        <authorList>
            <person name="Whitman W."/>
        </authorList>
    </citation>
    <scope>NUCLEOTIDE SEQUENCE [LARGE SCALE GENOMIC DNA]</scope>
    <source>
        <strain evidence="1 2">CECT 3146</strain>
    </source>
</reference>
<dbReference type="AlphaFoldDB" id="A0A7W8B6C7"/>
<accession>A0A7W8B6C7</accession>
<feature type="non-terminal residue" evidence="1">
    <location>
        <position position="58"/>
    </location>
</feature>
<evidence type="ECO:0000313" key="1">
    <source>
        <dbReference type="EMBL" id="MBB5109985.1"/>
    </source>
</evidence>
<comment type="caution">
    <text evidence="1">The sequence shown here is derived from an EMBL/GenBank/DDBJ whole genome shotgun (WGS) entry which is preliminary data.</text>
</comment>
<protein>
    <submittedName>
        <fullName evidence="1">Uncharacterized protein</fullName>
    </submittedName>
</protein>
<keyword evidence="2" id="KW-1185">Reference proteome</keyword>
<dbReference type="EMBL" id="JACHJD010000052">
    <property type="protein sequence ID" value="MBB5109985.1"/>
    <property type="molecule type" value="Genomic_DNA"/>
</dbReference>
<evidence type="ECO:0000313" key="2">
    <source>
        <dbReference type="Proteomes" id="UP000549009"/>
    </source>
</evidence>
<gene>
    <name evidence="1" type="ORF">FHS40_009115</name>
</gene>
<name>A0A7W8B6C7_STRST</name>
<sequence length="58" mass="6588">MVRAAWEQGARAHGFEADLWTLERVGERAGDWTPVTRTFRDGHTAIWWAADATLGFWG</sequence>
<organism evidence="1 2">
    <name type="scientific">Streptomyces spectabilis</name>
    <dbReference type="NCBI Taxonomy" id="68270"/>
    <lineage>
        <taxon>Bacteria</taxon>
        <taxon>Bacillati</taxon>
        <taxon>Actinomycetota</taxon>
        <taxon>Actinomycetes</taxon>
        <taxon>Kitasatosporales</taxon>
        <taxon>Streptomycetaceae</taxon>
        <taxon>Streptomyces</taxon>
    </lineage>
</organism>
<proteinExistence type="predicted"/>
<dbReference type="Proteomes" id="UP000549009">
    <property type="component" value="Unassembled WGS sequence"/>
</dbReference>